<dbReference type="EMBL" id="LK023346">
    <property type="protein sequence ID" value="CDS11694.1"/>
    <property type="molecule type" value="Genomic_DNA"/>
</dbReference>
<keyword evidence="1" id="KW-0547">Nucleotide-binding</keyword>
<dbReference type="GO" id="GO:0035556">
    <property type="term" value="P:intracellular signal transduction"/>
    <property type="evidence" value="ECO:0007669"/>
    <property type="project" value="TreeGrafter"/>
</dbReference>
<feature type="region of interest" description="Disordered" evidence="3">
    <location>
        <begin position="327"/>
        <end position="351"/>
    </location>
</feature>
<organism evidence="5">
    <name type="scientific">Lichtheimia ramosa</name>
    <dbReference type="NCBI Taxonomy" id="688394"/>
    <lineage>
        <taxon>Eukaryota</taxon>
        <taxon>Fungi</taxon>
        <taxon>Fungi incertae sedis</taxon>
        <taxon>Mucoromycota</taxon>
        <taxon>Mucoromycotina</taxon>
        <taxon>Mucoromycetes</taxon>
        <taxon>Mucorales</taxon>
        <taxon>Lichtheimiaceae</taxon>
        <taxon>Lichtheimia</taxon>
    </lineage>
</organism>
<keyword evidence="2" id="KW-0067">ATP-binding</keyword>
<dbReference type="InterPro" id="IPR011009">
    <property type="entry name" value="Kinase-like_dom_sf"/>
</dbReference>
<dbReference type="GO" id="GO:0004674">
    <property type="term" value="F:protein serine/threonine kinase activity"/>
    <property type="evidence" value="ECO:0007669"/>
    <property type="project" value="TreeGrafter"/>
</dbReference>
<evidence type="ECO:0000259" key="4">
    <source>
        <dbReference type="PROSITE" id="PS50011"/>
    </source>
</evidence>
<evidence type="ECO:0000256" key="3">
    <source>
        <dbReference type="SAM" id="MobiDB-lite"/>
    </source>
</evidence>
<evidence type="ECO:0000313" key="5">
    <source>
        <dbReference type="EMBL" id="CDS11694.1"/>
    </source>
</evidence>
<dbReference type="GO" id="GO:0005524">
    <property type="term" value="F:ATP binding"/>
    <property type="evidence" value="ECO:0007669"/>
    <property type="project" value="UniProtKB-KW"/>
</dbReference>
<gene>
    <name evidence="5" type="ORF">LRAMOSA03957</name>
</gene>
<dbReference type="OrthoDB" id="410920at2759"/>
<reference evidence="5" key="1">
    <citation type="journal article" date="2014" name="Genome Announc.">
        <title>De novo whole-genome sequence and genome annotation of Lichtheimia ramosa.</title>
        <authorList>
            <person name="Linde J."/>
            <person name="Schwartze V."/>
            <person name="Binder U."/>
            <person name="Lass-Florl C."/>
            <person name="Voigt K."/>
            <person name="Horn F."/>
        </authorList>
    </citation>
    <scope>NUCLEOTIDE SEQUENCE</scope>
    <source>
        <strain evidence="5">JMRC FSU:6197</strain>
    </source>
</reference>
<name>A0A077WWV2_9FUNG</name>
<dbReference type="Gene3D" id="1.10.510.10">
    <property type="entry name" value="Transferase(Phosphotransferase) domain 1"/>
    <property type="match status" value="1"/>
</dbReference>
<dbReference type="SUPFAM" id="SSF56112">
    <property type="entry name" value="Protein kinase-like (PK-like)"/>
    <property type="match status" value="1"/>
</dbReference>
<evidence type="ECO:0000256" key="2">
    <source>
        <dbReference type="ARBA" id="ARBA00022840"/>
    </source>
</evidence>
<sequence>MRRHGTRILCRLRSLLSLGRDKKKAHNSMVDDNWRHLSPVFPPLPVQAEDEEDEDFEFDLFPQFSHITLVDRARHQLYTIPEEESLEHNHYQYHHNSINSTSTNNIPSSSMSSPRASSLSICTSGSSSSSLLVYRSPLAWIKDTTPDDQYDDQYVGDESYCKQKLATMIQAATVQEKEDDFGDIELFFDSDDTLRVICITRRNSQTECWRFRGNPQYIPPEMASGVYVERLAEVWIMGIYLYRMLVGKYPFVAPNHRKLFGKMMHCDFSIPHQISEDAKDLLRRMLAPRQTRASLDLVLFHPWLKPILFPGTSSSYLNHDSWLRSQQASSLPPPPSSLPLPSSTNRYRRKKRTNCHRHIIRMLLRMLRILAHGPYPPPKKPYRELGLLGLTS</sequence>
<proteinExistence type="predicted"/>
<dbReference type="PANTHER" id="PTHR24346:SF30">
    <property type="entry name" value="MATERNAL EMBRYONIC LEUCINE ZIPPER KINASE"/>
    <property type="match status" value="1"/>
</dbReference>
<protein>
    <recommendedName>
        <fullName evidence="4">Protein kinase domain-containing protein</fullName>
    </recommendedName>
</protein>
<dbReference type="InterPro" id="IPR000719">
    <property type="entry name" value="Prot_kinase_dom"/>
</dbReference>
<dbReference type="PANTHER" id="PTHR24346">
    <property type="entry name" value="MAP/MICROTUBULE AFFINITY-REGULATING KINASE"/>
    <property type="match status" value="1"/>
</dbReference>
<dbReference type="GO" id="GO:0005737">
    <property type="term" value="C:cytoplasm"/>
    <property type="evidence" value="ECO:0007669"/>
    <property type="project" value="TreeGrafter"/>
</dbReference>
<accession>A0A077WWV2</accession>
<evidence type="ECO:0000256" key="1">
    <source>
        <dbReference type="ARBA" id="ARBA00022741"/>
    </source>
</evidence>
<dbReference type="Pfam" id="PF00069">
    <property type="entry name" value="Pkinase"/>
    <property type="match status" value="1"/>
</dbReference>
<feature type="domain" description="Protein kinase" evidence="4">
    <location>
        <begin position="1"/>
        <end position="304"/>
    </location>
</feature>
<dbReference type="AlphaFoldDB" id="A0A077WWV2"/>
<dbReference type="PROSITE" id="PS50011">
    <property type="entry name" value="PROTEIN_KINASE_DOM"/>
    <property type="match status" value="1"/>
</dbReference>